<reference evidence="1" key="1">
    <citation type="journal article" date="2019" name="bioRxiv">
        <title>The Genome of the Zebra Mussel, Dreissena polymorpha: A Resource for Invasive Species Research.</title>
        <authorList>
            <person name="McCartney M.A."/>
            <person name="Auch B."/>
            <person name="Kono T."/>
            <person name="Mallez S."/>
            <person name="Zhang Y."/>
            <person name="Obille A."/>
            <person name="Becker A."/>
            <person name="Abrahante J.E."/>
            <person name="Garbe J."/>
            <person name="Badalamenti J.P."/>
            <person name="Herman A."/>
            <person name="Mangelson H."/>
            <person name="Liachko I."/>
            <person name="Sullivan S."/>
            <person name="Sone E.D."/>
            <person name="Koren S."/>
            <person name="Silverstein K.A.T."/>
            <person name="Beckman K.B."/>
            <person name="Gohl D.M."/>
        </authorList>
    </citation>
    <scope>NUCLEOTIDE SEQUENCE</scope>
    <source>
        <strain evidence="1">Duluth1</strain>
        <tissue evidence="1">Whole animal</tissue>
    </source>
</reference>
<dbReference type="AlphaFoldDB" id="A0A9D4HV59"/>
<proteinExistence type="predicted"/>
<keyword evidence="2" id="KW-1185">Reference proteome</keyword>
<sequence>MIKNVKCGPASTEEPMQPFMCYSNFHKNVPPSGGHDLKPTGTIFKLVRNIIGTNCLTKFHEDRTINVASRVLKRNNGPPFGAHVFEPTGTIFELVQDIIRTNLLTTFHDDRQ</sequence>
<name>A0A9D4HV59_DREPO</name>
<comment type="caution">
    <text evidence="1">The sequence shown here is derived from an EMBL/GenBank/DDBJ whole genome shotgun (WGS) entry which is preliminary data.</text>
</comment>
<evidence type="ECO:0000313" key="1">
    <source>
        <dbReference type="EMBL" id="KAH3734122.1"/>
    </source>
</evidence>
<protein>
    <submittedName>
        <fullName evidence="1">Uncharacterized protein</fullName>
    </submittedName>
</protein>
<reference evidence="1" key="2">
    <citation type="submission" date="2020-11" db="EMBL/GenBank/DDBJ databases">
        <authorList>
            <person name="McCartney M.A."/>
            <person name="Auch B."/>
            <person name="Kono T."/>
            <person name="Mallez S."/>
            <person name="Becker A."/>
            <person name="Gohl D.M."/>
            <person name="Silverstein K.A.T."/>
            <person name="Koren S."/>
            <person name="Bechman K.B."/>
            <person name="Herman A."/>
            <person name="Abrahante J.E."/>
            <person name="Garbe J."/>
        </authorList>
    </citation>
    <scope>NUCLEOTIDE SEQUENCE</scope>
    <source>
        <strain evidence="1">Duluth1</strain>
        <tissue evidence="1">Whole animal</tissue>
    </source>
</reference>
<dbReference type="EMBL" id="JAIWYP010000011">
    <property type="protein sequence ID" value="KAH3734122.1"/>
    <property type="molecule type" value="Genomic_DNA"/>
</dbReference>
<evidence type="ECO:0000313" key="2">
    <source>
        <dbReference type="Proteomes" id="UP000828390"/>
    </source>
</evidence>
<gene>
    <name evidence="1" type="ORF">DPMN_040562</name>
</gene>
<organism evidence="1 2">
    <name type="scientific">Dreissena polymorpha</name>
    <name type="common">Zebra mussel</name>
    <name type="synonym">Mytilus polymorpha</name>
    <dbReference type="NCBI Taxonomy" id="45954"/>
    <lineage>
        <taxon>Eukaryota</taxon>
        <taxon>Metazoa</taxon>
        <taxon>Spiralia</taxon>
        <taxon>Lophotrochozoa</taxon>
        <taxon>Mollusca</taxon>
        <taxon>Bivalvia</taxon>
        <taxon>Autobranchia</taxon>
        <taxon>Heteroconchia</taxon>
        <taxon>Euheterodonta</taxon>
        <taxon>Imparidentia</taxon>
        <taxon>Neoheterodontei</taxon>
        <taxon>Myida</taxon>
        <taxon>Dreissenoidea</taxon>
        <taxon>Dreissenidae</taxon>
        <taxon>Dreissena</taxon>
    </lineage>
</organism>
<accession>A0A9D4HV59</accession>
<dbReference type="Proteomes" id="UP000828390">
    <property type="component" value="Unassembled WGS sequence"/>
</dbReference>